<dbReference type="AlphaFoldDB" id="A0A1L7X860"/>
<keyword evidence="8" id="KW-1185">Reference proteome</keyword>
<proteinExistence type="inferred from homology"/>
<comment type="subcellular location">
    <subcellularLocation>
        <location evidence="1 6">Cell membrane</location>
        <topology evidence="1 6">Lipid-anchor</topology>
        <topology evidence="1 6">GPI-anchor</topology>
    </subcellularLocation>
</comment>
<evidence type="ECO:0000256" key="6">
    <source>
        <dbReference type="RuleBase" id="RU361209"/>
    </source>
</evidence>
<dbReference type="SUPFAM" id="SSF51445">
    <property type="entry name" value="(Trans)glycosidases"/>
    <property type="match status" value="1"/>
</dbReference>
<dbReference type="EMBL" id="FJOG01000017">
    <property type="protein sequence ID" value="CZR61187.1"/>
    <property type="molecule type" value="Genomic_DNA"/>
</dbReference>
<keyword evidence="3" id="KW-0732">Signal</keyword>
<name>A0A1L7X860_9HELO</name>
<dbReference type="STRING" id="576137.A0A1L7X860"/>
<keyword evidence="6" id="KW-0336">GPI-anchor</keyword>
<dbReference type="Proteomes" id="UP000184330">
    <property type="component" value="Unassembled WGS sequence"/>
</dbReference>
<dbReference type="GO" id="GO:0005886">
    <property type="term" value="C:plasma membrane"/>
    <property type="evidence" value="ECO:0007669"/>
    <property type="project" value="UniProtKB-SubCell"/>
</dbReference>
<dbReference type="EC" id="2.4.1.-" evidence="6"/>
<comment type="similarity">
    <text evidence="2 6">Belongs to the glycosyl hydrolase 72 family.</text>
</comment>
<dbReference type="GO" id="GO:0042124">
    <property type="term" value="F:1,3-beta-glucanosyltransferase activity"/>
    <property type="evidence" value="ECO:0007669"/>
    <property type="project" value="TreeGrafter"/>
</dbReference>
<evidence type="ECO:0000256" key="4">
    <source>
        <dbReference type="ARBA" id="ARBA00023157"/>
    </source>
</evidence>
<dbReference type="Gene3D" id="3.20.20.80">
    <property type="entry name" value="Glycosidases"/>
    <property type="match status" value="1"/>
</dbReference>
<dbReference type="InterPro" id="IPR004886">
    <property type="entry name" value="Glucanosyltransferase"/>
</dbReference>
<accession>A0A1L7X860</accession>
<dbReference type="InterPro" id="IPR017853">
    <property type="entry name" value="GH"/>
</dbReference>
<evidence type="ECO:0000313" key="8">
    <source>
        <dbReference type="Proteomes" id="UP000184330"/>
    </source>
</evidence>
<keyword evidence="5" id="KW-0325">Glycoprotein</keyword>
<dbReference type="Pfam" id="PF03198">
    <property type="entry name" value="Glyco_hydro_72"/>
    <property type="match status" value="1"/>
</dbReference>
<gene>
    <name evidence="7" type="ORF">PAC_11083</name>
</gene>
<dbReference type="GO" id="GO:0031505">
    <property type="term" value="P:fungal-type cell wall organization"/>
    <property type="evidence" value="ECO:0007669"/>
    <property type="project" value="TreeGrafter"/>
</dbReference>
<dbReference type="PANTHER" id="PTHR31468:SF2">
    <property type="entry name" value="1,3-BETA-GLUCANOSYLTRANSFERASE GAS1"/>
    <property type="match status" value="1"/>
</dbReference>
<keyword evidence="6" id="KW-0449">Lipoprotein</keyword>
<comment type="function">
    <text evidence="6">Splits internally a 1,3-beta-glucan molecule and transfers the newly generated reducing end (the donor) to the non-reducing end of another 1,3-beta-glucan molecule (the acceptor) forming a 1,3-beta linkage, resulting in the elongation of 1,3-beta-glucan chains in the cell wall.</text>
</comment>
<keyword evidence="6" id="KW-0808">Transferase</keyword>
<evidence type="ECO:0000313" key="7">
    <source>
        <dbReference type="EMBL" id="CZR61187.1"/>
    </source>
</evidence>
<evidence type="ECO:0000256" key="1">
    <source>
        <dbReference type="ARBA" id="ARBA00004609"/>
    </source>
</evidence>
<dbReference type="GO" id="GO:0098552">
    <property type="term" value="C:side of membrane"/>
    <property type="evidence" value="ECO:0007669"/>
    <property type="project" value="UniProtKB-KW"/>
</dbReference>
<protein>
    <recommendedName>
        <fullName evidence="6">1,3-beta-glucanosyltransferase</fullName>
        <ecNumber evidence="6">2.4.1.-</ecNumber>
    </recommendedName>
</protein>
<reference evidence="7 8" key="1">
    <citation type="submission" date="2016-03" db="EMBL/GenBank/DDBJ databases">
        <authorList>
            <person name="Ploux O."/>
        </authorList>
    </citation>
    <scope>NUCLEOTIDE SEQUENCE [LARGE SCALE GENOMIC DNA]</scope>
    <source>
        <strain evidence="7 8">UAMH 11012</strain>
    </source>
</reference>
<evidence type="ECO:0000256" key="2">
    <source>
        <dbReference type="ARBA" id="ARBA00007528"/>
    </source>
</evidence>
<keyword evidence="6" id="KW-0472">Membrane</keyword>
<organism evidence="7 8">
    <name type="scientific">Phialocephala subalpina</name>
    <dbReference type="NCBI Taxonomy" id="576137"/>
    <lineage>
        <taxon>Eukaryota</taxon>
        <taxon>Fungi</taxon>
        <taxon>Dikarya</taxon>
        <taxon>Ascomycota</taxon>
        <taxon>Pezizomycotina</taxon>
        <taxon>Leotiomycetes</taxon>
        <taxon>Helotiales</taxon>
        <taxon>Mollisiaceae</taxon>
        <taxon>Phialocephala</taxon>
        <taxon>Phialocephala fortinii species complex</taxon>
    </lineage>
</organism>
<dbReference type="PANTHER" id="PTHR31468">
    <property type="entry name" value="1,3-BETA-GLUCANOSYLTRANSFERASE GAS1"/>
    <property type="match status" value="1"/>
</dbReference>
<dbReference type="GO" id="GO:0071970">
    <property type="term" value="P:fungal-type cell wall (1-&gt;3)-beta-D-glucan biosynthetic process"/>
    <property type="evidence" value="ECO:0007669"/>
    <property type="project" value="TreeGrafter"/>
</dbReference>
<sequence>MDPIIIKACRAPSTRMSQLTFACPWREVDSFIAMAHSSSCVVSGGCTADVRLLVLLGVNTVVISNFDTTLDHSGCINAFQTAGIYILAYLASDTVPVTIGWDGYGSWKDDVYTYYTAVVDAVAPFPNLLGFIVDTVAGIGPDPSVALGMSLPFVKAATRDIKTYVRSNNYRSFPAGVFADNGTLGVLDGLWKMEYLRCGSLSNDDTIDFWFTVDDYTCFDDHFPPVLVINQPVQELISANSSFTNIPLLYDVACYDN</sequence>
<evidence type="ECO:0000256" key="5">
    <source>
        <dbReference type="ARBA" id="ARBA00023180"/>
    </source>
</evidence>
<keyword evidence="4" id="KW-1015">Disulfide bond</keyword>
<evidence type="ECO:0000256" key="3">
    <source>
        <dbReference type="ARBA" id="ARBA00022729"/>
    </source>
</evidence>